<dbReference type="SUPFAM" id="SSF52980">
    <property type="entry name" value="Restriction endonuclease-like"/>
    <property type="match status" value="1"/>
</dbReference>
<dbReference type="InterPro" id="IPR007569">
    <property type="entry name" value="DUF559"/>
</dbReference>
<name>A0A7X0BWU3_9PSED</name>
<sequence length="116" mass="13718">MTLQDNARRLRREMTEVEARLWYQLRDRRLDGFKFRRQKPIGPYIVDFVCLDGRLIIELDGGQHALQVEADARREAFLQAAGFRVLRFWNHEVRANEAAVLERIHQALLACPREET</sequence>
<evidence type="ECO:0000313" key="3">
    <source>
        <dbReference type="Proteomes" id="UP000557193"/>
    </source>
</evidence>
<dbReference type="AlphaFoldDB" id="A0A7X0BWU3"/>
<evidence type="ECO:0000259" key="1">
    <source>
        <dbReference type="Pfam" id="PF04480"/>
    </source>
</evidence>
<keyword evidence="2" id="KW-0255">Endonuclease</keyword>
<accession>A0A7X0BWU3</accession>
<gene>
    <name evidence="2" type="ORF">HNP49_002676</name>
</gene>
<dbReference type="RefSeq" id="WP_184684018.1">
    <property type="nucleotide sequence ID" value="NZ_JACHLL010000004.1"/>
</dbReference>
<dbReference type="Proteomes" id="UP000557193">
    <property type="component" value="Unassembled WGS sequence"/>
</dbReference>
<dbReference type="InterPro" id="IPR047216">
    <property type="entry name" value="Endonuclease_DUF559_bact"/>
</dbReference>
<evidence type="ECO:0000313" key="2">
    <source>
        <dbReference type="EMBL" id="MBB6342494.1"/>
    </source>
</evidence>
<dbReference type="EMBL" id="JACHLL010000004">
    <property type="protein sequence ID" value="MBB6342494.1"/>
    <property type="molecule type" value="Genomic_DNA"/>
</dbReference>
<protein>
    <submittedName>
        <fullName evidence="2">Very-short-patch-repair endonuclease</fullName>
    </submittedName>
</protein>
<dbReference type="PANTHER" id="PTHR38590:SF1">
    <property type="entry name" value="BLL0828 PROTEIN"/>
    <property type="match status" value="1"/>
</dbReference>
<keyword evidence="2" id="KW-0540">Nuclease</keyword>
<reference evidence="2 3" key="1">
    <citation type="submission" date="2020-08" db="EMBL/GenBank/DDBJ databases">
        <title>Functional genomics of gut bacteria from endangered species of beetles.</title>
        <authorList>
            <person name="Carlos-Shanley C."/>
        </authorList>
    </citation>
    <scope>NUCLEOTIDE SEQUENCE [LARGE SCALE GENOMIC DNA]</scope>
    <source>
        <strain evidence="2 3">S00202</strain>
    </source>
</reference>
<feature type="domain" description="DUF559" evidence="1">
    <location>
        <begin position="2"/>
        <end position="108"/>
    </location>
</feature>
<proteinExistence type="predicted"/>
<dbReference type="CDD" id="cd01038">
    <property type="entry name" value="Endonuclease_DUF559"/>
    <property type="match status" value="1"/>
</dbReference>
<dbReference type="GO" id="GO:0004519">
    <property type="term" value="F:endonuclease activity"/>
    <property type="evidence" value="ECO:0007669"/>
    <property type="project" value="UniProtKB-KW"/>
</dbReference>
<dbReference type="InterPro" id="IPR011335">
    <property type="entry name" value="Restrct_endonuc-II-like"/>
</dbReference>
<dbReference type="Gene3D" id="3.40.960.10">
    <property type="entry name" value="VSR Endonuclease"/>
    <property type="match status" value="1"/>
</dbReference>
<keyword evidence="3" id="KW-1185">Reference proteome</keyword>
<keyword evidence="2" id="KW-0378">Hydrolase</keyword>
<dbReference type="PANTHER" id="PTHR38590">
    <property type="entry name" value="BLL0828 PROTEIN"/>
    <property type="match status" value="1"/>
</dbReference>
<dbReference type="Pfam" id="PF04480">
    <property type="entry name" value="DUF559"/>
    <property type="match status" value="1"/>
</dbReference>
<organism evidence="2 3">
    <name type="scientific">Pseudomonas fluvialis</name>
    <dbReference type="NCBI Taxonomy" id="1793966"/>
    <lineage>
        <taxon>Bacteria</taxon>
        <taxon>Pseudomonadati</taxon>
        <taxon>Pseudomonadota</taxon>
        <taxon>Gammaproteobacteria</taxon>
        <taxon>Pseudomonadales</taxon>
        <taxon>Pseudomonadaceae</taxon>
        <taxon>Pseudomonas</taxon>
    </lineage>
</organism>
<comment type="caution">
    <text evidence="2">The sequence shown here is derived from an EMBL/GenBank/DDBJ whole genome shotgun (WGS) entry which is preliminary data.</text>
</comment>